<dbReference type="AlphaFoldDB" id="A0A6G1HGW4"/>
<keyword evidence="2" id="KW-1185">Reference proteome</keyword>
<organism evidence="1 2">
    <name type="scientific">Aulographum hederae CBS 113979</name>
    <dbReference type="NCBI Taxonomy" id="1176131"/>
    <lineage>
        <taxon>Eukaryota</taxon>
        <taxon>Fungi</taxon>
        <taxon>Dikarya</taxon>
        <taxon>Ascomycota</taxon>
        <taxon>Pezizomycotina</taxon>
        <taxon>Dothideomycetes</taxon>
        <taxon>Pleosporomycetidae</taxon>
        <taxon>Aulographales</taxon>
        <taxon>Aulographaceae</taxon>
    </lineage>
</organism>
<reference evidence="1" key="1">
    <citation type="journal article" date="2020" name="Stud. Mycol.">
        <title>101 Dothideomycetes genomes: a test case for predicting lifestyles and emergence of pathogens.</title>
        <authorList>
            <person name="Haridas S."/>
            <person name="Albert R."/>
            <person name="Binder M."/>
            <person name="Bloem J."/>
            <person name="Labutti K."/>
            <person name="Salamov A."/>
            <person name="Andreopoulos B."/>
            <person name="Baker S."/>
            <person name="Barry K."/>
            <person name="Bills G."/>
            <person name="Bluhm B."/>
            <person name="Cannon C."/>
            <person name="Castanera R."/>
            <person name="Culley D."/>
            <person name="Daum C."/>
            <person name="Ezra D."/>
            <person name="Gonzalez J."/>
            <person name="Henrissat B."/>
            <person name="Kuo A."/>
            <person name="Liang C."/>
            <person name="Lipzen A."/>
            <person name="Lutzoni F."/>
            <person name="Magnuson J."/>
            <person name="Mondo S."/>
            <person name="Nolan M."/>
            <person name="Ohm R."/>
            <person name="Pangilinan J."/>
            <person name="Park H.-J."/>
            <person name="Ramirez L."/>
            <person name="Alfaro M."/>
            <person name="Sun H."/>
            <person name="Tritt A."/>
            <person name="Yoshinaga Y."/>
            <person name="Zwiers L.-H."/>
            <person name="Turgeon B."/>
            <person name="Goodwin S."/>
            <person name="Spatafora J."/>
            <person name="Crous P."/>
            <person name="Grigoriev I."/>
        </authorList>
    </citation>
    <scope>NUCLEOTIDE SEQUENCE</scope>
    <source>
        <strain evidence="1">CBS 113979</strain>
    </source>
</reference>
<protein>
    <submittedName>
        <fullName evidence="1">Uncharacterized protein</fullName>
    </submittedName>
</protein>
<accession>A0A6G1HGW4</accession>
<dbReference type="Proteomes" id="UP000800041">
    <property type="component" value="Unassembled WGS sequence"/>
</dbReference>
<proteinExistence type="predicted"/>
<sequence length="58" mass="6073">MVEGVEVNGAVGLGFSVGELCAAIMWLKAGSLTVGPIVCKRYLQRLSLGICCTDDLKS</sequence>
<evidence type="ECO:0000313" key="1">
    <source>
        <dbReference type="EMBL" id="KAF1992307.1"/>
    </source>
</evidence>
<gene>
    <name evidence="1" type="ORF">K402DRAFT_387967</name>
</gene>
<evidence type="ECO:0000313" key="2">
    <source>
        <dbReference type="Proteomes" id="UP000800041"/>
    </source>
</evidence>
<dbReference type="EMBL" id="ML977137">
    <property type="protein sequence ID" value="KAF1992307.1"/>
    <property type="molecule type" value="Genomic_DNA"/>
</dbReference>
<name>A0A6G1HGW4_9PEZI</name>